<dbReference type="InterPro" id="IPR010921">
    <property type="entry name" value="Trp_repressor/repl_initiator"/>
</dbReference>
<accession>A0ABM6EEU6</accession>
<protein>
    <submittedName>
        <fullName evidence="1">Transposase</fullName>
    </submittedName>
</protein>
<proteinExistence type="predicted"/>
<reference evidence="1 2" key="1">
    <citation type="submission" date="2016-09" db="EMBL/GenBank/DDBJ databases">
        <title>Complete genome sequence of Deltia acidovorans CM13 isolated from murine proximal colonic tissue.</title>
        <authorList>
            <person name="Saffarian A."/>
        </authorList>
    </citation>
    <scope>NUCLEOTIDE SEQUENCE [LARGE SCALE GENOMIC DNA]</scope>
    <source>
        <strain evidence="1 2">CM13</strain>
    </source>
</reference>
<evidence type="ECO:0000313" key="1">
    <source>
        <dbReference type="EMBL" id="AOV06146.1"/>
    </source>
</evidence>
<dbReference type="Proteomes" id="UP000095607">
    <property type="component" value="Chromosome"/>
</dbReference>
<name>A0ABM6EEU6_9BURK</name>
<gene>
    <name evidence="1" type="ORF">BI380_30440</name>
</gene>
<evidence type="ECO:0000313" key="2">
    <source>
        <dbReference type="Proteomes" id="UP000095607"/>
    </source>
</evidence>
<dbReference type="SUPFAM" id="SSF48295">
    <property type="entry name" value="TrpR-like"/>
    <property type="match status" value="1"/>
</dbReference>
<sequence>MEDSKHSSRRRHGAALKAQILAECAQPHASIASIAMAHGLNANLVHKWRRLAVKSQAPTPSSALEFVALPLAAHAQTPTTAANDIAIELCRGAVTLKVTWPMAGAASCAAWVREVLR</sequence>
<dbReference type="Pfam" id="PF01527">
    <property type="entry name" value="HTH_Tnp_1"/>
    <property type="match status" value="1"/>
</dbReference>
<dbReference type="NCBIfam" id="NF047595">
    <property type="entry name" value="IS66_ISRel24_TnpA"/>
    <property type="match status" value="1"/>
</dbReference>
<dbReference type="InterPro" id="IPR002514">
    <property type="entry name" value="Transposase_8"/>
</dbReference>
<dbReference type="EMBL" id="CP017420">
    <property type="protein sequence ID" value="AOV06146.1"/>
    <property type="molecule type" value="Genomic_DNA"/>
</dbReference>
<organism evidence="1 2">
    <name type="scientific">Delftia tsuruhatensis</name>
    <dbReference type="NCBI Taxonomy" id="180282"/>
    <lineage>
        <taxon>Bacteria</taxon>
        <taxon>Pseudomonadati</taxon>
        <taxon>Pseudomonadota</taxon>
        <taxon>Betaproteobacteria</taxon>
        <taxon>Burkholderiales</taxon>
        <taxon>Comamonadaceae</taxon>
        <taxon>Delftia</taxon>
    </lineage>
</organism>
<keyword evidence="2" id="KW-1185">Reference proteome</keyword>